<organism evidence="1 2">
    <name type="scientific">Streptomyces narbonensis</name>
    <dbReference type="NCBI Taxonomy" id="67333"/>
    <lineage>
        <taxon>Bacteria</taxon>
        <taxon>Bacillati</taxon>
        <taxon>Actinomycetota</taxon>
        <taxon>Actinomycetes</taxon>
        <taxon>Kitasatosporales</taxon>
        <taxon>Streptomycetaceae</taxon>
        <taxon>Streptomyces</taxon>
    </lineage>
</organism>
<keyword evidence="2" id="KW-1185">Reference proteome</keyword>
<evidence type="ECO:0000313" key="2">
    <source>
        <dbReference type="Proteomes" id="UP001551329"/>
    </source>
</evidence>
<accession>A0ABV3CLV4</accession>
<proteinExistence type="predicted"/>
<gene>
    <name evidence="1" type="ORF">AB0A88_37410</name>
</gene>
<name>A0ABV3CLV4_9ACTN</name>
<evidence type="ECO:0000313" key="1">
    <source>
        <dbReference type="EMBL" id="MEU7075763.1"/>
    </source>
</evidence>
<sequence>MRRLAAFGVAAGVTRAVYEGLRRSVGGSSRAVGDAARLSGALLSVGGPSSAGDPLSVGGPSAAGDPLWMRTNHAGRAVDLYSGPATALGAAAGSGSGPVALAVLAAAACGAYDDVKGDHRRGFRAHLAALRHGEVTSGAVKLLGIGAASLAAGAMLKERPVDKVLAGVVIAGSAHLVNLVDVRPGRACLAVLALGAPGLVRGSLAAAPMGAASAVLGEDLGERTMLGDTGAHALGAAVGGAIAAGNGRFGLLAHAAGLVAAAAWGEWDATSRAHPSG</sequence>
<reference evidence="1 2" key="1">
    <citation type="submission" date="2024-06" db="EMBL/GenBank/DDBJ databases">
        <title>The Natural Products Discovery Center: Release of the First 8490 Sequenced Strains for Exploring Actinobacteria Biosynthetic Diversity.</title>
        <authorList>
            <person name="Kalkreuter E."/>
            <person name="Kautsar S.A."/>
            <person name="Yang D."/>
            <person name="Bader C.D."/>
            <person name="Teijaro C.N."/>
            <person name="Fluegel L."/>
            <person name="Davis C.M."/>
            <person name="Simpson J.R."/>
            <person name="Lauterbach L."/>
            <person name="Steele A.D."/>
            <person name="Gui C."/>
            <person name="Meng S."/>
            <person name="Li G."/>
            <person name="Viehrig K."/>
            <person name="Ye F."/>
            <person name="Su P."/>
            <person name="Kiefer A.F."/>
            <person name="Nichols A."/>
            <person name="Cepeda A.J."/>
            <person name="Yan W."/>
            <person name="Fan B."/>
            <person name="Jiang Y."/>
            <person name="Adhikari A."/>
            <person name="Zheng C.-J."/>
            <person name="Schuster L."/>
            <person name="Cowan T.M."/>
            <person name="Smanski M.J."/>
            <person name="Chevrette M.G."/>
            <person name="De Carvalho L.P.S."/>
            <person name="Shen B."/>
        </authorList>
    </citation>
    <scope>NUCLEOTIDE SEQUENCE [LARGE SCALE GENOMIC DNA]</scope>
    <source>
        <strain evidence="1 2">NPDC045974</strain>
    </source>
</reference>
<dbReference type="EMBL" id="JBEZAE010000046">
    <property type="protein sequence ID" value="MEU7075763.1"/>
    <property type="molecule type" value="Genomic_DNA"/>
</dbReference>
<comment type="caution">
    <text evidence="1">The sequence shown here is derived from an EMBL/GenBank/DDBJ whole genome shotgun (WGS) entry which is preliminary data.</text>
</comment>
<dbReference type="Proteomes" id="UP001551329">
    <property type="component" value="Unassembled WGS sequence"/>
</dbReference>
<evidence type="ECO:0008006" key="3">
    <source>
        <dbReference type="Google" id="ProtNLM"/>
    </source>
</evidence>
<protein>
    <recommendedName>
        <fullName evidence="3">UDP-N-acetylmuramyl pentapeptide phosphotransferase/UDP-N-acetylglucosamine-1-phosphate transferase</fullName>
    </recommendedName>
</protein>